<accession>A0A4D6LWY1</accession>
<proteinExistence type="predicted"/>
<protein>
    <submittedName>
        <fullName evidence="1">Uncharacterized protein</fullName>
    </submittedName>
</protein>
<dbReference type="AlphaFoldDB" id="A0A4D6LWY1"/>
<dbReference type="Proteomes" id="UP000501690">
    <property type="component" value="Linkage Group LG5"/>
</dbReference>
<reference evidence="1 2" key="1">
    <citation type="submission" date="2019-04" db="EMBL/GenBank/DDBJ databases">
        <title>An improved genome assembly and genetic linkage map for asparagus bean, Vigna unguiculata ssp. sesquipedialis.</title>
        <authorList>
            <person name="Xia Q."/>
            <person name="Zhang R."/>
            <person name="Dong Y."/>
        </authorList>
    </citation>
    <scope>NUCLEOTIDE SEQUENCE [LARGE SCALE GENOMIC DNA]</scope>
    <source>
        <tissue evidence="1">Leaf</tissue>
    </source>
</reference>
<organism evidence="1 2">
    <name type="scientific">Vigna unguiculata</name>
    <name type="common">Cowpea</name>
    <dbReference type="NCBI Taxonomy" id="3917"/>
    <lineage>
        <taxon>Eukaryota</taxon>
        <taxon>Viridiplantae</taxon>
        <taxon>Streptophyta</taxon>
        <taxon>Embryophyta</taxon>
        <taxon>Tracheophyta</taxon>
        <taxon>Spermatophyta</taxon>
        <taxon>Magnoliopsida</taxon>
        <taxon>eudicotyledons</taxon>
        <taxon>Gunneridae</taxon>
        <taxon>Pentapetalae</taxon>
        <taxon>rosids</taxon>
        <taxon>fabids</taxon>
        <taxon>Fabales</taxon>
        <taxon>Fabaceae</taxon>
        <taxon>Papilionoideae</taxon>
        <taxon>50 kb inversion clade</taxon>
        <taxon>NPAAA clade</taxon>
        <taxon>indigoferoid/millettioid clade</taxon>
        <taxon>Phaseoleae</taxon>
        <taxon>Vigna</taxon>
    </lineage>
</organism>
<sequence length="145" mass="15982">MVVLRRRAAEVDAAAMAGTSFTLAEKMNSRWIRSCRDGGSSSLLLRLIHGTMVRFSASWLLEQLQKRCWSRWFPAWCYCGKDGGRSWELAVVARTVARCHGCRAVEKTEARGAAGREKKMALLFVVAGEEMAAAAAMVGGRRGEN</sequence>
<evidence type="ECO:0000313" key="2">
    <source>
        <dbReference type="Proteomes" id="UP000501690"/>
    </source>
</evidence>
<name>A0A4D6LWY1_VIGUN</name>
<evidence type="ECO:0000313" key="1">
    <source>
        <dbReference type="EMBL" id="QCD93185.1"/>
    </source>
</evidence>
<dbReference type="EMBL" id="CP039349">
    <property type="protein sequence ID" value="QCD93185.1"/>
    <property type="molecule type" value="Genomic_DNA"/>
</dbReference>
<gene>
    <name evidence="1" type="ORF">DEO72_LG5g1257</name>
</gene>
<keyword evidence="2" id="KW-1185">Reference proteome</keyword>